<gene>
    <name evidence="3" type="primary">LOC121232252</name>
</gene>
<dbReference type="Gene3D" id="3.40.50.300">
    <property type="entry name" value="P-loop containing nucleotide triphosphate hydrolases"/>
    <property type="match status" value="1"/>
</dbReference>
<name>A0ABM3C3D3_GOSHI</name>
<feature type="domain" description="ABC transporter" evidence="1">
    <location>
        <begin position="157"/>
        <end position="193"/>
    </location>
</feature>
<keyword evidence="2" id="KW-1185">Reference proteome</keyword>
<proteinExistence type="predicted"/>
<dbReference type="SUPFAM" id="SSF52540">
    <property type="entry name" value="P-loop containing nucleoside triphosphate hydrolases"/>
    <property type="match status" value="1"/>
</dbReference>
<evidence type="ECO:0000259" key="1">
    <source>
        <dbReference type="Pfam" id="PF00005"/>
    </source>
</evidence>
<dbReference type="PANTHER" id="PTHR48040:SF18">
    <property type="entry name" value="PLEIOTROPIC DRUG RESISTANCE PROTEIN 3-LIKE ISOFORM X1"/>
    <property type="match status" value="1"/>
</dbReference>
<organism evidence="2 3">
    <name type="scientific">Gossypium hirsutum</name>
    <name type="common">Upland cotton</name>
    <name type="synonym">Gossypium mexicanum</name>
    <dbReference type="NCBI Taxonomy" id="3635"/>
    <lineage>
        <taxon>Eukaryota</taxon>
        <taxon>Viridiplantae</taxon>
        <taxon>Streptophyta</taxon>
        <taxon>Embryophyta</taxon>
        <taxon>Tracheophyta</taxon>
        <taxon>Spermatophyta</taxon>
        <taxon>Magnoliopsida</taxon>
        <taxon>eudicotyledons</taxon>
        <taxon>Gunneridae</taxon>
        <taxon>Pentapetalae</taxon>
        <taxon>rosids</taxon>
        <taxon>malvids</taxon>
        <taxon>Malvales</taxon>
        <taxon>Malvaceae</taxon>
        <taxon>Malvoideae</taxon>
        <taxon>Gossypium</taxon>
    </lineage>
</organism>
<dbReference type="InterPro" id="IPR003439">
    <property type="entry name" value="ABC_transporter-like_ATP-bd"/>
</dbReference>
<sequence length="207" mass="23397">MGENGVEVAELERRMDDDEVELQWAAIERLPTVKRIRTSLFDQKLLNAGKDEDLGMKVIDVTQLRALERRGFIDHLITVIDKDHLNLLNRLKERMARVGLELPTIEVRFKNLNVEAECKVVHGKPHIPTLWNTITNLFSAIRNVNRCVSQPNKIKILDDVSGIIRPSRMTLLLGLPGCGKTTFLQTLAGKHDPSLKVSGKFLIMVTS</sequence>
<dbReference type="InterPro" id="IPR027417">
    <property type="entry name" value="P-loop_NTPase"/>
</dbReference>
<dbReference type="Proteomes" id="UP000818029">
    <property type="component" value="Chromosome A07"/>
</dbReference>
<protein>
    <submittedName>
        <fullName evidence="3">ABC transporter G family member 30</fullName>
    </submittedName>
</protein>
<dbReference type="PANTHER" id="PTHR48040">
    <property type="entry name" value="PLEIOTROPIC DRUG RESISTANCE PROTEIN 1-LIKE ISOFORM X1"/>
    <property type="match status" value="1"/>
</dbReference>
<reference evidence="2" key="1">
    <citation type="journal article" date="2020" name="Nat. Genet.">
        <title>Genomic diversifications of five Gossypium allopolyploid species and their impact on cotton improvement.</title>
        <authorList>
            <person name="Chen Z.J."/>
            <person name="Sreedasyam A."/>
            <person name="Ando A."/>
            <person name="Song Q."/>
            <person name="De Santiago L.M."/>
            <person name="Hulse-Kemp A.M."/>
            <person name="Ding M."/>
            <person name="Ye W."/>
            <person name="Kirkbride R.C."/>
            <person name="Jenkins J."/>
            <person name="Plott C."/>
            <person name="Lovell J."/>
            <person name="Lin Y.M."/>
            <person name="Vaughn R."/>
            <person name="Liu B."/>
            <person name="Simpson S."/>
            <person name="Scheffler B.E."/>
            <person name="Wen L."/>
            <person name="Saski C.A."/>
            <person name="Grover C.E."/>
            <person name="Hu G."/>
            <person name="Conover J.L."/>
            <person name="Carlson J.W."/>
            <person name="Shu S."/>
            <person name="Boston L.B."/>
            <person name="Williams M."/>
            <person name="Peterson D.G."/>
            <person name="McGee K."/>
            <person name="Jones D.C."/>
            <person name="Wendel J.F."/>
            <person name="Stelly D.M."/>
            <person name="Grimwood J."/>
            <person name="Schmutz J."/>
        </authorList>
    </citation>
    <scope>NUCLEOTIDE SEQUENCE [LARGE SCALE GENOMIC DNA]</scope>
    <source>
        <strain evidence="2">cv. TM-1</strain>
    </source>
</reference>
<dbReference type="RefSeq" id="XP_040973827.1">
    <property type="nucleotide sequence ID" value="XM_041117893.1"/>
</dbReference>
<dbReference type="GeneID" id="121232252"/>
<evidence type="ECO:0000313" key="2">
    <source>
        <dbReference type="Proteomes" id="UP000818029"/>
    </source>
</evidence>
<reference evidence="3" key="2">
    <citation type="submission" date="2025-08" db="UniProtKB">
        <authorList>
            <consortium name="RefSeq"/>
        </authorList>
    </citation>
    <scope>IDENTIFICATION</scope>
</reference>
<dbReference type="Pfam" id="PF00005">
    <property type="entry name" value="ABC_tran"/>
    <property type="match status" value="1"/>
</dbReference>
<evidence type="ECO:0000313" key="3">
    <source>
        <dbReference type="RefSeq" id="XP_040973827.1"/>
    </source>
</evidence>
<accession>A0ABM3C3D3</accession>